<gene>
    <name evidence="7" type="ORF">BDV40DRAFT_152655</name>
</gene>
<evidence type="ECO:0000256" key="4">
    <source>
        <dbReference type="ARBA" id="ARBA00022824"/>
    </source>
</evidence>
<reference evidence="7 8" key="1">
    <citation type="submission" date="2019-04" db="EMBL/GenBank/DDBJ databases">
        <title>Friends and foes A comparative genomics study of 23 Aspergillus species from section Flavi.</title>
        <authorList>
            <consortium name="DOE Joint Genome Institute"/>
            <person name="Kjaerbolling I."/>
            <person name="Vesth T."/>
            <person name="Frisvad J.C."/>
            <person name="Nybo J.L."/>
            <person name="Theobald S."/>
            <person name="Kildgaard S."/>
            <person name="Isbrandt T."/>
            <person name="Kuo A."/>
            <person name="Sato A."/>
            <person name="Lyhne E.K."/>
            <person name="Kogle M.E."/>
            <person name="Wiebenga A."/>
            <person name="Kun R.S."/>
            <person name="Lubbers R.J."/>
            <person name="Makela M.R."/>
            <person name="Barry K."/>
            <person name="Chovatia M."/>
            <person name="Clum A."/>
            <person name="Daum C."/>
            <person name="Haridas S."/>
            <person name="He G."/>
            <person name="LaButti K."/>
            <person name="Lipzen A."/>
            <person name="Mondo S."/>
            <person name="Riley R."/>
            <person name="Salamov A."/>
            <person name="Simmons B.A."/>
            <person name="Magnuson J.K."/>
            <person name="Henrissat B."/>
            <person name="Mortensen U.H."/>
            <person name="Larsen T.O."/>
            <person name="Devries R.P."/>
            <person name="Grigoriev I.V."/>
            <person name="Machida M."/>
            <person name="Baker S.E."/>
            <person name="Andersen M.R."/>
        </authorList>
    </citation>
    <scope>NUCLEOTIDE SEQUENCE [LARGE SCALE GENOMIC DNA]</scope>
    <source>
        <strain evidence="7 8">CBS 117626</strain>
    </source>
</reference>
<name>A0A5N6V9L6_ASPTM</name>
<evidence type="ECO:0000256" key="5">
    <source>
        <dbReference type="ARBA" id="ARBA00023128"/>
    </source>
</evidence>
<dbReference type="PANTHER" id="PTHR48182:SF2">
    <property type="entry name" value="PROTEIN SERAC1"/>
    <property type="match status" value="1"/>
</dbReference>
<dbReference type="InterPro" id="IPR029058">
    <property type="entry name" value="AB_hydrolase_fold"/>
</dbReference>
<dbReference type="GO" id="GO:0016020">
    <property type="term" value="C:membrane"/>
    <property type="evidence" value="ECO:0007669"/>
    <property type="project" value="UniProtKB-SubCell"/>
</dbReference>
<keyword evidence="8" id="KW-1185">Reference proteome</keyword>
<evidence type="ECO:0000313" key="8">
    <source>
        <dbReference type="Proteomes" id="UP000326950"/>
    </source>
</evidence>
<dbReference type="SUPFAM" id="SSF53474">
    <property type="entry name" value="alpha/beta-Hydrolases"/>
    <property type="match status" value="1"/>
</dbReference>
<accession>A0A5N6V9L6</accession>
<keyword evidence="4" id="KW-0256">Endoplasmic reticulum</keyword>
<dbReference type="Proteomes" id="UP000326950">
    <property type="component" value="Unassembled WGS sequence"/>
</dbReference>
<organism evidence="7 8">
    <name type="scientific">Aspergillus tamarii</name>
    <dbReference type="NCBI Taxonomy" id="41984"/>
    <lineage>
        <taxon>Eukaryota</taxon>
        <taxon>Fungi</taxon>
        <taxon>Dikarya</taxon>
        <taxon>Ascomycota</taxon>
        <taxon>Pezizomycotina</taxon>
        <taxon>Eurotiomycetes</taxon>
        <taxon>Eurotiomycetidae</taxon>
        <taxon>Eurotiales</taxon>
        <taxon>Aspergillaceae</taxon>
        <taxon>Aspergillus</taxon>
        <taxon>Aspergillus subgen. Circumdati</taxon>
    </lineage>
</organism>
<proteinExistence type="predicted"/>
<evidence type="ECO:0000313" key="7">
    <source>
        <dbReference type="EMBL" id="KAE8167715.1"/>
    </source>
</evidence>
<evidence type="ECO:0008006" key="9">
    <source>
        <dbReference type="Google" id="ProtNLM"/>
    </source>
</evidence>
<sequence>MPWNKKTKTVFWPKALLAQHESCKSARIMTYGYNSHAYGFKTKVDFCNIQGLAESLRNAVAALRTKCQHRPLMFIVHSLGGLLVKEVRDDLKRKIATEMRALY</sequence>
<keyword evidence="6" id="KW-0472">Membrane</keyword>
<keyword evidence="5" id="KW-0496">Mitochondrion</keyword>
<comment type="subcellular location">
    <subcellularLocation>
        <location evidence="2">Endoplasmic reticulum</location>
    </subcellularLocation>
    <subcellularLocation>
        <location evidence="3">Membrane</location>
    </subcellularLocation>
    <subcellularLocation>
        <location evidence="1">Mitochondrion</location>
    </subcellularLocation>
</comment>
<protein>
    <recommendedName>
        <fullName evidence="9">DUF676 domain-containing protein</fullName>
    </recommendedName>
</protein>
<evidence type="ECO:0000256" key="3">
    <source>
        <dbReference type="ARBA" id="ARBA00004370"/>
    </source>
</evidence>
<dbReference type="InterPro" id="IPR052374">
    <property type="entry name" value="SERAC1"/>
</dbReference>
<dbReference type="EMBL" id="ML738588">
    <property type="protein sequence ID" value="KAE8167715.1"/>
    <property type="molecule type" value="Genomic_DNA"/>
</dbReference>
<evidence type="ECO:0000256" key="6">
    <source>
        <dbReference type="ARBA" id="ARBA00023136"/>
    </source>
</evidence>
<evidence type="ECO:0000256" key="1">
    <source>
        <dbReference type="ARBA" id="ARBA00004173"/>
    </source>
</evidence>
<evidence type="ECO:0000256" key="2">
    <source>
        <dbReference type="ARBA" id="ARBA00004240"/>
    </source>
</evidence>
<dbReference type="GO" id="GO:0005783">
    <property type="term" value="C:endoplasmic reticulum"/>
    <property type="evidence" value="ECO:0007669"/>
    <property type="project" value="UniProtKB-SubCell"/>
</dbReference>
<dbReference type="OrthoDB" id="427518at2759"/>
<dbReference type="PANTHER" id="PTHR48182">
    <property type="entry name" value="PROTEIN SERAC1"/>
    <property type="match status" value="1"/>
</dbReference>
<dbReference type="AlphaFoldDB" id="A0A5N6V9L6"/>
<dbReference type="GO" id="GO:0005739">
    <property type="term" value="C:mitochondrion"/>
    <property type="evidence" value="ECO:0007669"/>
    <property type="project" value="UniProtKB-SubCell"/>
</dbReference>